<reference evidence="1 2" key="1">
    <citation type="journal article" date="2014" name="PLoS Genet.">
        <title>Phylogenetically driven sequencing of extremely halophilic archaea reveals strategies for static and dynamic osmo-response.</title>
        <authorList>
            <person name="Becker E.A."/>
            <person name="Seitzer P.M."/>
            <person name="Tritt A."/>
            <person name="Larsen D."/>
            <person name="Krusor M."/>
            <person name="Yao A.I."/>
            <person name="Wu D."/>
            <person name="Madern D."/>
            <person name="Eisen J.A."/>
            <person name="Darling A.E."/>
            <person name="Facciotti M.T."/>
        </authorList>
    </citation>
    <scope>NUCLEOTIDE SEQUENCE [LARGE SCALE GENOMIC DNA]</scope>
    <source>
        <strain evidence="2">DSM 18310 / JCM 13924 / TL6</strain>
    </source>
</reference>
<dbReference type="EMBL" id="AOLG01000053">
    <property type="protein sequence ID" value="ELZ65688.1"/>
    <property type="molecule type" value="Genomic_DNA"/>
</dbReference>
<name>M0G293_HALPT</name>
<organism evidence="1 2">
    <name type="scientific">Haloferax prahovense (strain DSM 18310 / JCM 13924 / TL6)</name>
    <dbReference type="NCBI Taxonomy" id="1227461"/>
    <lineage>
        <taxon>Archaea</taxon>
        <taxon>Methanobacteriati</taxon>
        <taxon>Methanobacteriota</taxon>
        <taxon>Stenosarchaea group</taxon>
        <taxon>Halobacteria</taxon>
        <taxon>Halobacteriales</taxon>
        <taxon>Haloferacaceae</taxon>
        <taxon>Haloferax</taxon>
    </lineage>
</organism>
<evidence type="ECO:0000313" key="2">
    <source>
        <dbReference type="Proteomes" id="UP000011559"/>
    </source>
</evidence>
<dbReference type="AlphaFoldDB" id="M0G293"/>
<proteinExistence type="predicted"/>
<evidence type="ECO:0000313" key="1">
    <source>
        <dbReference type="EMBL" id="ELZ65688.1"/>
    </source>
</evidence>
<protein>
    <submittedName>
        <fullName evidence="1">Uncharacterized protein</fullName>
    </submittedName>
</protein>
<dbReference type="Proteomes" id="UP000011559">
    <property type="component" value="Unassembled WGS sequence"/>
</dbReference>
<accession>M0G293</accession>
<keyword evidence="2" id="KW-1185">Reference proteome</keyword>
<sequence length="75" mass="8222">MGFAIVCGIKERVYISLGVEDVSTDERVAGVGESRFLFGGELVGSESVEESVVVDVAFDGVGRYGEVVFCWHWWC</sequence>
<gene>
    <name evidence="1" type="ORF">C457_16152</name>
</gene>
<comment type="caution">
    <text evidence="1">The sequence shown here is derived from an EMBL/GenBank/DDBJ whole genome shotgun (WGS) entry which is preliminary data.</text>
</comment>